<name>J9BTF7_9ZZZZ</name>
<comment type="caution">
    <text evidence="1">The sequence shown here is derived from an EMBL/GenBank/DDBJ whole genome shotgun (WGS) entry which is preliminary data.</text>
</comment>
<proteinExistence type="predicted"/>
<accession>J9BTF7</accession>
<gene>
    <name evidence="1" type="ORF">EVA_21043</name>
</gene>
<organism evidence="1">
    <name type="scientific">gut metagenome</name>
    <dbReference type="NCBI Taxonomy" id="749906"/>
    <lineage>
        <taxon>unclassified sequences</taxon>
        <taxon>metagenomes</taxon>
        <taxon>organismal metagenomes</taxon>
    </lineage>
</organism>
<dbReference type="EMBL" id="AMCI01008563">
    <property type="protein sequence ID" value="EJW90850.1"/>
    <property type="molecule type" value="Genomic_DNA"/>
</dbReference>
<reference evidence="1" key="1">
    <citation type="journal article" date="2012" name="PLoS ONE">
        <title>Gene sets for utilization of primary and secondary nutrition supplies in the distal gut of endangered iberian lynx.</title>
        <authorList>
            <person name="Alcaide M."/>
            <person name="Messina E."/>
            <person name="Richter M."/>
            <person name="Bargiela R."/>
            <person name="Peplies J."/>
            <person name="Huws S.A."/>
            <person name="Newbold C.J."/>
            <person name="Golyshin P.N."/>
            <person name="Simon M.A."/>
            <person name="Lopez G."/>
            <person name="Yakimov M.M."/>
            <person name="Ferrer M."/>
        </authorList>
    </citation>
    <scope>NUCLEOTIDE SEQUENCE</scope>
</reference>
<protein>
    <recommendedName>
        <fullName evidence="2">Transposase</fullName>
    </recommendedName>
</protein>
<evidence type="ECO:0000313" key="1">
    <source>
        <dbReference type="EMBL" id="EJW90850.1"/>
    </source>
</evidence>
<sequence length="48" mass="5367">RLEGRLEGRAEGKLEEKTEIAVKMKALNIPVEIIMKTTGLSQEDISKL</sequence>
<evidence type="ECO:0008006" key="2">
    <source>
        <dbReference type="Google" id="ProtNLM"/>
    </source>
</evidence>
<feature type="non-terminal residue" evidence="1">
    <location>
        <position position="1"/>
    </location>
</feature>
<dbReference type="AlphaFoldDB" id="J9BTF7"/>